<dbReference type="OrthoDB" id="3712941at2759"/>
<proteinExistence type="predicted"/>
<feature type="chain" id="PRO_5008057632" evidence="1">
    <location>
        <begin position="20"/>
        <end position="120"/>
    </location>
</feature>
<accession>A0A177C2Z7</accession>
<keyword evidence="1" id="KW-0732">Signal</keyword>
<organism evidence="2 3">
    <name type="scientific">Paraphaeosphaeria sporulosa</name>
    <dbReference type="NCBI Taxonomy" id="1460663"/>
    <lineage>
        <taxon>Eukaryota</taxon>
        <taxon>Fungi</taxon>
        <taxon>Dikarya</taxon>
        <taxon>Ascomycota</taxon>
        <taxon>Pezizomycotina</taxon>
        <taxon>Dothideomycetes</taxon>
        <taxon>Pleosporomycetidae</taxon>
        <taxon>Pleosporales</taxon>
        <taxon>Massarineae</taxon>
        <taxon>Didymosphaeriaceae</taxon>
        <taxon>Paraphaeosphaeria</taxon>
    </lineage>
</organism>
<name>A0A177C2Z7_9PLEO</name>
<protein>
    <submittedName>
        <fullName evidence="2">Uncharacterized protein</fullName>
    </submittedName>
</protein>
<keyword evidence="3" id="KW-1185">Reference proteome</keyword>
<gene>
    <name evidence="2" type="ORF">CC84DRAFT_1178965</name>
</gene>
<sequence length="120" mass="12784">MKSHLAISVLATLLLSVQATPAAIPELHERQFKAPVSCTATGGSTSSCNNKGLTRYGCAHTDKNRCSTVGTTPVGSTVQISCYQFGEVYDGNSMWYTLNPRTNGMMPAAFFSSCYGMSPC</sequence>
<dbReference type="GeneID" id="28763862"/>
<dbReference type="RefSeq" id="XP_018032358.1">
    <property type="nucleotide sequence ID" value="XM_018180376.1"/>
</dbReference>
<evidence type="ECO:0000256" key="1">
    <source>
        <dbReference type="SAM" id="SignalP"/>
    </source>
</evidence>
<feature type="signal peptide" evidence="1">
    <location>
        <begin position="1"/>
        <end position="19"/>
    </location>
</feature>
<dbReference type="InParanoid" id="A0A177C2Z7"/>
<dbReference type="AlphaFoldDB" id="A0A177C2Z7"/>
<reference evidence="2 3" key="1">
    <citation type="submission" date="2016-05" db="EMBL/GenBank/DDBJ databases">
        <title>Comparative analysis of secretome profiles of manganese(II)-oxidizing ascomycete fungi.</title>
        <authorList>
            <consortium name="DOE Joint Genome Institute"/>
            <person name="Zeiner C.A."/>
            <person name="Purvine S.O."/>
            <person name="Zink E.M."/>
            <person name="Wu S."/>
            <person name="Pasa-Tolic L."/>
            <person name="Chaput D.L."/>
            <person name="Haridas S."/>
            <person name="Grigoriev I.V."/>
            <person name="Santelli C.M."/>
            <person name="Hansel C.M."/>
        </authorList>
    </citation>
    <scope>NUCLEOTIDE SEQUENCE [LARGE SCALE GENOMIC DNA]</scope>
    <source>
        <strain evidence="2 3">AP3s5-JAC2a</strain>
    </source>
</reference>
<evidence type="ECO:0000313" key="3">
    <source>
        <dbReference type="Proteomes" id="UP000077069"/>
    </source>
</evidence>
<dbReference type="EMBL" id="KV441556">
    <property type="protein sequence ID" value="OAG01993.1"/>
    <property type="molecule type" value="Genomic_DNA"/>
</dbReference>
<dbReference type="Proteomes" id="UP000077069">
    <property type="component" value="Unassembled WGS sequence"/>
</dbReference>
<evidence type="ECO:0000313" key="2">
    <source>
        <dbReference type="EMBL" id="OAG01993.1"/>
    </source>
</evidence>